<keyword evidence="2" id="KW-1185">Reference proteome</keyword>
<proteinExistence type="predicted"/>
<comment type="caution">
    <text evidence="1">The sequence shown here is derived from an EMBL/GenBank/DDBJ whole genome shotgun (WGS) entry which is preliminary data.</text>
</comment>
<gene>
    <name evidence="1" type="ORF">ACFOEK_10075</name>
</gene>
<sequence>MNPAVVKLKEFLSELEAESHFPTIQAKAEHIGQINLVKSAIGQLELCEKYGITGSSLVNILPETESPNFCYLTVHENESSNPEHWEEVTFDGEQVLLSGGDLIVRK</sequence>
<protein>
    <submittedName>
        <fullName evidence="1">Uncharacterized protein</fullName>
    </submittedName>
</protein>
<name>A0ABV7HFE1_9GAMM</name>
<dbReference type="RefSeq" id="WP_386720005.1">
    <property type="nucleotide sequence ID" value="NZ_JBHRSZ010000004.1"/>
</dbReference>
<dbReference type="Proteomes" id="UP001595476">
    <property type="component" value="Unassembled WGS sequence"/>
</dbReference>
<reference evidence="2" key="1">
    <citation type="journal article" date="2019" name="Int. J. Syst. Evol. Microbiol.">
        <title>The Global Catalogue of Microorganisms (GCM) 10K type strain sequencing project: providing services to taxonomists for standard genome sequencing and annotation.</title>
        <authorList>
            <consortium name="The Broad Institute Genomics Platform"/>
            <consortium name="The Broad Institute Genome Sequencing Center for Infectious Disease"/>
            <person name="Wu L."/>
            <person name="Ma J."/>
        </authorList>
    </citation>
    <scope>NUCLEOTIDE SEQUENCE [LARGE SCALE GENOMIC DNA]</scope>
    <source>
        <strain evidence="2">KCTC 52438</strain>
    </source>
</reference>
<dbReference type="EMBL" id="JBHRSZ010000004">
    <property type="protein sequence ID" value="MFC3151371.1"/>
    <property type="molecule type" value="Genomic_DNA"/>
</dbReference>
<accession>A0ABV7HFE1</accession>
<organism evidence="1 2">
    <name type="scientific">Litoribrevibacter euphylliae</name>
    <dbReference type="NCBI Taxonomy" id="1834034"/>
    <lineage>
        <taxon>Bacteria</taxon>
        <taxon>Pseudomonadati</taxon>
        <taxon>Pseudomonadota</taxon>
        <taxon>Gammaproteobacteria</taxon>
        <taxon>Oceanospirillales</taxon>
        <taxon>Oceanospirillaceae</taxon>
        <taxon>Litoribrevibacter</taxon>
    </lineage>
</organism>
<evidence type="ECO:0000313" key="2">
    <source>
        <dbReference type="Proteomes" id="UP001595476"/>
    </source>
</evidence>
<evidence type="ECO:0000313" key="1">
    <source>
        <dbReference type="EMBL" id="MFC3151371.1"/>
    </source>
</evidence>